<dbReference type="Proteomes" id="UP000256964">
    <property type="component" value="Unassembled WGS sequence"/>
</dbReference>
<protein>
    <submittedName>
        <fullName evidence="2">Uncharacterized protein</fullName>
    </submittedName>
</protein>
<reference evidence="2 3" key="1">
    <citation type="journal article" date="2018" name="Biotechnol. Biofuels">
        <title>Integrative visual omics of the white-rot fungus Polyporus brumalis exposes the biotechnological potential of its oxidative enzymes for delignifying raw plant biomass.</title>
        <authorList>
            <person name="Miyauchi S."/>
            <person name="Rancon A."/>
            <person name="Drula E."/>
            <person name="Hage H."/>
            <person name="Chaduli D."/>
            <person name="Favel A."/>
            <person name="Grisel S."/>
            <person name="Henrissat B."/>
            <person name="Herpoel-Gimbert I."/>
            <person name="Ruiz-Duenas F.J."/>
            <person name="Chevret D."/>
            <person name="Hainaut M."/>
            <person name="Lin J."/>
            <person name="Wang M."/>
            <person name="Pangilinan J."/>
            <person name="Lipzen A."/>
            <person name="Lesage-Meessen L."/>
            <person name="Navarro D."/>
            <person name="Riley R."/>
            <person name="Grigoriev I.V."/>
            <person name="Zhou S."/>
            <person name="Raouche S."/>
            <person name="Rosso M.N."/>
        </authorList>
    </citation>
    <scope>NUCLEOTIDE SEQUENCE [LARGE SCALE GENOMIC DNA]</scope>
    <source>
        <strain evidence="2 3">BRFM 1820</strain>
    </source>
</reference>
<dbReference type="AlphaFoldDB" id="A0A371CKC9"/>
<keyword evidence="3" id="KW-1185">Reference proteome</keyword>
<feature type="region of interest" description="Disordered" evidence="1">
    <location>
        <begin position="187"/>
        <end position="208"/>
    </location>
</feature>
<sequence>MYSAELRDVAVLAASEVRNLCMPAPLDGGTLYVLSGRQNPVNTARSFTLNNPAHSEDCVQQISQRDHLQAASYSRQLLTVNWRRRHAGCEQSEGDRGEDGKGGPHDVGWYGAMKSPSEDRRIVSLLAYMPHTESSSRPARDYTNGAVLPSICFTASEQYDKSATSAHPANRGQSFILTTCSAGRRFDRAAPPPFARHRERGFHRTLHQ</sequence>
<feature type="compositionally biased region" description="Basic residues" evidence="1">
    <location>
        <begin position="195"/>
        <end position="208"/>
    </location>
</feature>
<proteinExistence type="predicted"/>
<evidence type="ECO:0000313" key="3">
    <source>
        <dbReference type="Proteomes" id="UP000256964"/>
    </source>
</evidence>
<accession>A0A371CKC9</accession>
<organism evidence="2 3">
    <name type="scientific">Lentinus brumalis</name>
    <dbReference type="NCBI Taxonomy" id="2498619"/>
    <lineage>
        <taxon>Eukaryota</taxon>
        <taxon>Fungi</taxon>
        <taxon>Dikarya</taxon>
        <taxon>Basidiomycota</taxon>
        <taxon>Agaricomycotina</taxon>
        <taxon>Agaricomycetes</taxon>
        <taxon>Polyporales</taxon>
        <taxon>Polyporaceae</taxon>
        <taxon>Lentinus</taxon>
    </lineage>
</organism>
<name>A0A371CKC9_9APHY</name>
<evidence type="ECO:0000256" key="1">
    <source>
        <dbReference type="SAM" id="MobiDB-lite"/>
    </source>
</evidence>
<gene>
    <name evidence="2" type="ORF">OH76DRAFT_309136</name>
</gene>
<evidence type="ECO:0000313" key="2">
    <source>
        <dbReference type="EMBL" id="RDX40736.1"/>
    </source>
</evidence>
<dbReference type="EMBL" id="KZ857540">
    <property type="protein sequence ID" value="RDX40736.1"/>
    <property type="molecule type" value="Genomic_DNA"/>
</dbReference>